<dbReference type="OrthoDB" id="2989516at2"/>
<gene>
    <name evidence="7" type="ORF">D1B33_02630</name>
</gene>
<keyword evidence="3 6" id="KW-0812">Transmembrane</keyword>
<sequence length="113" mass="13132">MGHDTHVQAKSKKQFEYDRHHNAMHMRKQVINFAIMIFLTFVAFAVVVADFSPYFIKPVILLLAGIQVVLQLYSFMHMDDKKASHMGVIATFVWSGVLIIFPVFLTFVTIIWW</sequence>
<evidence type="ECO:0000313" key="7">
    <source>
        <dbReference type="EMBL" id="RHW39763.1"/>
    </source>
</evidence>
<feature type="transmembrane region" description="Helical" evidence="6">
    <location>
        <begin position="88"/>
        <end position="112"/>
    </location>
</feature>
<dbReference type="AlphaFoldDB" id="A0A396SDK0"/>
<accession>A0A396SDK0</accession>
<dbReference type="Pfam" id="PF03626">
    <property type="entry name" value="COX4_pro"/>
    <property type="match status" value="1"/>
</dbReference>
<protein>
    <submittedName>
        <fullName evidence="7">Cytochrome B6</fullName>
    </submittedName>
</protein>
<dbReference type="EMBL" id="QWEI01000001">
    <property type="protein sequence ID" value="RHW39763.1"/>
    <property type="molecule type" value="Genomic_DNA"/>
</dbReference>
<evidence type="ECO:0000256" key="3">
    <source>
        <dbReference type="ARBA" id="ARBA00022692"/>
    </source>
</evidence>
<evidence type="ECO:0000256" key="2">
    <source>
        <dbReference type="ARBA" id="ARBA00022475"/>
    </source>
</evidence>
<keyword evidence="4 6" id="KW-1133">Transmembrane helix</keyword>
<evidence type="ECO:0000256" key="1">
    <source>
        <dbReference type="ARBA" id="ARBA00004651"/>
    </source>
</evidence>
<dbReference type="InterPro" id="IPR005171">
    <property type="entry name" value="Cyt_c_oxidase_su4_prok"/>
</dbReference>
<comment type="caution">
    <text evidence="7">The sequence shown here is derived from an EMBL/GenBank/DDBJ whole genome shotgun (WGS) entry which is preliminary data.</text>
</comment>
<feature type="transmembrane region" description="Helical" evidence="6">
    <location>
        <begin position="55"/>
        <end position="76"/>
    </location>
</feature>
<keyword evidence="8" id="KW-1185">Reference proteome</keyword>
<evidence type="ECO:0000256" key="4">
    <source>
        <dbReference type="ARBA" id="ARBA00022989"/>
    </source>
</evidence>
<evidence type="ECO:0000313" key="8">
    <source>
        <dbReference type="Proteomes" id="UP000265692"/>
    </source>
</evidence>
<evidence type="ECO:0000256" key="6">
    <source>
        <dbReference type="SAM" id="Phobius"/>
    </source>
</evidence>
<comment type="subcellular location">
    <subcellularLocation>
        <location evidence="1">Cell membrane</location>
        <topology evidence="1">Multi-pass membrane protein</topology>
    </subcellularLocation>
</comment>
<evidence type="ECO:0000256" key="5">
    <source>
        <dbReference type="ARBA" id="ARBA00023136"/>
    </source>
</evidence>
<feature type="transmembrane region" description="Helical" evidence="6">
    <location>
        <begin position="30"/>
        <end position="49"/>
    </location>
</feature>
<reference evidence="7 8" key="1">
    <citation type="submission" date="2018-08" db="EMBL/GenBank/DDBJ databases">
        <title>Lysinibacillus sp. YLB-03 draft genome sequence.</title>
        <authorList>
            <person name="Yu L."/>
        </authorList>
    </citation>
    <scope>NUCLEOTIDE SEQUENCE [LARGE SCALE GENOMIC DNA]</scope>
    <source>
        <strain evidence="7 8">YLB-03</strain>
    </source>
</reference>
<proteinExistence type="predicted"/>
<dbReference type="RefSeq" id="WP_118874773.1">
    <property type="nucleotide sequence ID" value="NZ_QWEI01000001.1"/>
</dbReference>
<dbReference type="Proteomes" id="UP000265692">
    <property type="component" value="Unassembled WGS sequence"/>
</dbReference>
<keyword evidence="5 6" id="KW-0472">Membrane</keyword>
<keyword evidence="2" id="KW-1003">Cell membrane</keyword>
<dbReference type="GO" id="GO:0005886">
    <property type="term" value="C:plasma membrane"/>
    <property type="evidence" value="ECO:0007669"/>
    <property type="project" value="UniProtKB-SubCell"/>
</dbReference>
<name>A0A396SDK0_9BACL</name>
<organism evidence="7 8">
    <name type="scientific">Ureibacillus yapensis</name>
    <dbReference type="NCBI Taxonomy" id="2304605"/>
    <lineage>
        <taxon>Bacteria</taxon>
        <taxon>Bacillati</taxon>
        <taxon>Bacillota</taxon>
        <taxon>Bacilli</taxon>
        <taxon>Bacillales</taxon>
        <taxon>Caryophanaceae</taxon>
        <taxon>Ureibacillus</taxon>
    </lineage>
</organism>